<accession>A0ACB9DYE1</accession>
<proteinExistence type="predicted"/>
<comment type="caution">
    <text evidence="1">The sequence shown here is derived from an EMBL/GenBank/DDBJ whole genome shotgun (WGS) entry which is preliminary data.</text>
</comment>
<evidence type="ECO:0000313" key="1">
    <source>
        <dbReference type="EMBL" id="KAI3751582.1"/>
    </source>
</evidence>
<protein>
    <submittedName>
        <fullName evidence="1">Uncharacterized protein</fullName>
    </submittedName>
</protein>
<name>A0ACB9DYE1_CICIN</name>
<sequence>MASITAFFLHLLFIFSIFQAALASRRLTELLHDSSPVLEYHNGPLLTGNISVNLIWYGNFKPSQKAIIADFITSLSSKHQIQPSVATWWKTTDEYYSKTKKPSLRLGKQVSDPGCSLGKSLTDKHLLQLAAKGEPRNAVNVVLTANDVAVAGFCSSKCGSHGHGSSLQVKGEHYMFAYIWVGNSVTQCPDQCAWPFHRPMYGSQGAPLIAPNDDVGVDGMVINVASLLAGTATNPFGNGYYQGDAGAPLEAGTACAGVFGKGAYPGYPGDLLVDSTTRASYNAYGTNGREYLLPALFDPSTSTCSTLV</sequence>
<organism evidence="1 2">
    <name type="scientific">Cichorium intybus</name>
    <name type="common">Chicory</name>
    <dbReference type="NCBI Taxonomy" id="13427"/>
    <lineage>
        <taxon>Eukaryota</taxon>
        <taxon>Viridiplantae</taxon>
        <taxon>Streptophyta</taxon>
        <taxon>Embryophyta</taxon>
        <taxon>Tracheophyta</taxon>
        <taxon>Spermatophyta</taxon>
        <taxon>Magnoliopsida</taxon>
        <taxon>eudicotyledons</taxon>
        <taxon>Gunneridae</taxon>
        <taxon>Pentapetalae</taxon>
        <taxon>asterids</taxon>
        <taxon>campanulids</taxon>
        <taxon>Asterales</taxon>
        <taxon>Asteraceae</taxon>
        <taxon>Cichorioideae</taxon>
        <taxon>Cichorieae</taxon>
        <taxon>Cichoriinae</taxon>
        <taxon>Cichorium</taxon>
    </lineage>
</organism>
<dbReference type="Proteomes" id="UP001055811">
    <property type="component" value="Linkage Group LG04"/>
</dbReference>
<dbReference type="EMBL" id="CM042012">
    <property type="protein sequence ID" value="KAI3751582.1"/>
    <property type="molecule type" value="Genomic_DNA"/>
</dbReference>
<reference evidence="1 2" key="2">
    <citation type="journal article" date="2022" name="Mol. Ecol. Resour.">
        <title>The genomes of chicory, endive, great burdock and yacon provide insights into Asteraceae paleo-polyploidization history and plant inulin production.</title>
        <authorList>
            <person name="Fan W."/>
            <person name="Wang S."/>
            <person name="Wang H."/>
            <person name="Wang A."/>
            <person name="Jiang F."/>
            <person name="Liu H."/>
            <person name="Zhao H."/>
            <person name="Xu D."/>
            <person name="Zhang Y."/>
        </authorList>
    </citation>
    <scope>NUCLEOTIDE SEQUENCE [LARGE SCALE GENOMIC DNA]</scope>
    <source>
        <strain evidence="2">cv. Punajuju</strain>
        <tissue evidence="1">Leaves</tissue>
    </source>
</reference>
<keyword evidence="2" id="KW-1185">Reference proteome</keyword>
<evidence type="ECO:0000313" key="2">
    <source>
        <dbReference type="Proteomes" id="UP001055811"/>
    </source>
</evidence>
<gene>
    <name evidence="1" type="ORF">L2E82_22672</name>
</gene>
<reference evidence="2" key="1">
    <citation type="journal article" date="2022" name="Mol. Ecol. Resour.">
        <title>The genomes of chicory, endive, great burdock and yacon provide insights into Asteraceae palaeo-polyploidization history and plant inulin production.</title>
        <authorList>
            <person name="Fan W."/>
            <person name="Wang S."/>
            <person name="Wang H."/>
            <person name="Wang A."/>
            <person name="Jiang F."/>
            <person name="Liu H."/>
            <person name="Zhao H."/>
            <person name="Xu D."/>
            <person name="Zhang Y."/>
        </authorList>
    </citation>
    <scope>NUCLEOTIDE SEQUENCE [LARGE SCALE GENOMIC DNA]</scope>
    <source>
        <strain evidence="2">cv. Punajuju</strain>
    </source>
</reference>